<accession>A0ABV7PST0</accession>
<keyword evidence="6" id="KW-1185">Reference proteome</keyword>
<dbReference type="Pfam" id="PF01638">
    <property type="entry name" value="HxlR"/>
    <property type="match status" value="1"/>
</dbReference>
<evidence type="ECO:0000256" key="3">
    <source>
        <dbReference type="ARBA" id="ARBA00023163"/>
    </source>
</evidence>
<evidence type="ECO:0000313" key="6">
    <source>
        <dbReference type="Proteomes" id="UP001595712"/>
    </source>
</evidence>
<dbReference type="Gene3D" id="1.10.10.10">
    <property type="entry name" value="Winged helix-like DNA-binding domain superfamily/Winged helix DNA-binding domain"/>
    <property type="match status" value="1"/>
</dbReference>
<dbReference type="RefSeq" id="WP_387970717.1">
    <property type="nucleotide sequence ID" value="NZ_JBHRWO010000004.1"/>
</dbReference>
<dbReference type="Proteomes" id="UP001595712">
    <property type="component" value="Unassembled WGS sequence"/>
</dbReference>
<dbReference type="SUPFAM" id="SSF46785">
    <property type="entry name" value="Winged helix' DNA-binding domain"/>
    <property type="match status" value="1"/>
</dbReference>
<keyword evidence="2" id="KW-0238">DNA-binding</keyword>
<evidence type="ECO:0000256" key="1">
    <source>
        <dbReference type="ARBA" id="ARBA00023015"/>
    </source>
</evidence>
<dbReference type="InterPro" id="IPR002577">
    <property type="entry name" value="HTH_HxlR"/>
</dbReference>
<evidence type="ECO:0000313" key="5">
    <source>
        <dbReference type="EMBL" id="MFC3491619.1"/>
    </source>
</evidence>
<dbReference type="PANTHER" id="PTHR33204">
    <property type="entry name" value="TRANSCRIPTIONAL REGULATOR, MARR FAMILY"/>
    <property type="match status" value="1"/>
</dbReference>
<proteinExistence type="predicted"/>
<evidence type="ECO:0000259" key="4">
    <source>
        <dbReference type="PROSITE" id="PS51118"/>
    </source>
</evidence>
<dbReference type="InterPro" id="IPR036390">
    <property type="entry name" value="WH_DNA-bd_sf"/>
</dbReference>
<name>A0ABV7PST0_9ACTN</name>
<feature type="domain" description="HTH hxlR-type" evidence="4">
    <location>
        <begin position="23"/>
        <end position="121"/>
    </location>
</feature>
<dbReference type="PROSITE" id="PS51118">
    <property type="entry name" value="HTH_HXLR"/>
    <property type="match status" value="1"/>
</dbReference>
<comment type="caution">
    <text evidence="5">The sequence shown here is derived from an EMBL/GenBank/DDBJ whole genome shotgun (WGS) entry which is preliminary data.</text>
</comment>
<organism evidence="5 6">
    <name type="scientific">Glycomyces rhizosphaerae</name>
    <dbReference type="NCBI Taxonomy" id="2054422"/>
    <lineage>
        <taxon>Bacteria</taxon>
        <taxon>Bacillati</taxon>
        <taxon>Actinomycetota</taxon>
        <taxon>Actinomycetes</taxon>
        <taxon>Glycomycetales</taxon>
        <taxon>Glycomycetaceae</taxon>
        <taxon>Glycomyces</taxon>
    </lineage>
</organism>
<protein>
    <submittedName>
        <fullName evidence="5">Winged helix-turn-helix transcriptional regulator</fullName>
    </submittedName>
</protein>
<dbReference type="InterPro" id="IPR036388">
    <property type="entry name" value="WH-like_DNA-bd_sf"/>
</dbReference>
<reference evidence="6" key="1">
    <citation type="journal article" date="2019" name="Int. J. Syst. Evol. Microbiol.">
        <title>The Global Catalogue of Microorganisms (GCM) 10K type strain sequencing project: providing services to taxonomists for standard genome sequencing and annotation.</title>
        <authorList>
            <consortium name="The Broad Institute Genomics Platform"/>
            <consortium name="The Broad Institute Genome Sequencing Center for Infectious Disease"/>
            <person name="Wu L."/>
            <person name="Ma J."/>
        </authorList>
    </citation>
    <scope>NUCLEOTIDE SEQUENCE [LARGE SCALE GENOMIC DNA]</scope>
    <source>
        <strain evidence="6">CGMCC 4.7396</strain>
    </source>
</reference>
<keyword evidence="1" id="KW-0805">Transcription regulation</keyword>
<sequence>MPGGKQITAWAPPDGREVFHTNCPARQVLDHITNRWGIWVLLGLREGELRFFELRDRIEGISEKMLSQTLRQLVADNLVWRRVEATVPPQVTYGLTEFGEGAADHLGGMFDWLRGNAASMMEKCAKDEAAKARS</sequence>
<keyword evidence="3" id="KW-0804">Transcription</keyword>
<gene>
    <name evidence="5" type="ORF">ACFO8M_03845</name>
</gene>
<evidence type="ECO:0000256" key="2">
    <source>
        <dbReference type="ARBA" id="ARBA00023125"/>
    </source>
</evidence>
<dbReference type="PANTHER" id="PTHR33204:SF37">
    <property type="entry name" value="HTH-TYPE TRANSCRIPTIONAL REGULATOR YODB"/>
    <property type="match status" value="1"/>
</dbReference>
<dbReference type="EMBL" id="JBHRWO010000004">
    <property type="protein sequence ID" value="MFC3491619.1"/>
    <property type="molecule type" value="Genomic_DNA"/>
</dbReference>